<dbReference type="Proteomes" id="UP000259211">
    <property type="component" value="Unassembled WGS sequence"/>
</dbReference>
<evidence type="ECO:0000259" key="8">
    <source>
        <dbReference type="Pfam" id="PF07732"/>
    </source>
</evidence>
<dbReference type="AlphaFoldDB" id="A0A3E2DHF5"/>
<dbReference type="RefSeq" id="WP_117189267.1">
    <property type="nucleotide sequence ID" value="NZ_NOWI01000005.1"/>
</dbReference>
<sequence>MNTITRRQALLAGLGLASTSALAACGAKQPSPASTSPASTSPASTTPATWAIPTQTPLATPAGATTVTHTLTPRPVTLDLGGVLAKTWAYTDELDGNVLRGKAGDLFRVTVDNQLPTATSVHWHGIALRNASDGVPGVTQDPIAAKSAFTYEFVAPHAGTYFFHPHSGVQIDRGLYAPLVLDDPRDPGDHDAEWVLVLDDWTDGVGKSPDAIFADFKANSGPLSQGMNHDMGGMDHGSSPLGDAGDVSYPHYVVNGRIPAAPRTLTARPGDKVRLRLINAGADTIFKVGLSGHRFTITHADGFAVQPVEATAIYLAMGERIDATVTVGDGVFVLQAAPEGKTGTPARAIVKTGAGSIPPATTRIPELGGKAVLGTALRAADAAKLPDKEPEQTLEVQLNGQMKPYAWGINGKKFGEDTPLSISPGQRVRMRMTNMTMMAHPMHIHGHTWSLPGSNGLRKDTVLLLPMQTIEADLQADNPGAWMLHCHNIYHAEIGMMTSLRY</sequence>
<dbReference type="PANTHER" id="PTHR11709">
    <property type="entry name" value="MULTI-COPPER OXIDASE"/>
    <property type="match status" value="1"/>
</dbReference>
<dbReference type="Pfam" id="PF07732">
    <property type="entry name" value="Cu-oxidase_3"/>
    <property type="match status" value="1"/>
</dbReference>
<dbReference type="PROSITE" id="PS00079">
    <property type="entry name" value="MULTICOPPER_OXIDASE1"/>
    <property type="match status" value="1"/>
</dbReference>
<dbReference type="InterPro" id="IPR002355">
    <property type="entry name" value="Cu_oxidase_Cu_BS"/>
</dbReference>
<dbReference type="CDD" id="cd13896">
    <property type="entry name" value="CuRO_3_CopA"/>
    <property type="match status" value="1"/>
</dbReference>
<keyword evidence="5" id="KW-0732">Signal</keyword>
<evidence type="ECO:0000259" key="7">
    <source>
        <dbReference type="Pfam" id="PF07731"/>
    </source>
</evidence>
<dbReference type="InterPro" id="IPR008972">
    <property type="entry name" value="Cupredoxin"/>
</dbReference>
<feature type="signal peptide" evidence="5">
    <location>
        <begin position="1"/>
        <end position="23"/>
    </location>
</feature>
<dbReference type="PROSITE" id="PS51318">
    <property type="entry name" value="TAT"/>
    <property type="match status" value="1"/>
</dbReference>
<dbReference type="InterPro" id="IPR011706">
    <property type="entry name" value="Cu-oxidase_C"/>
</dbReference>
<dbReference type="GO" id="GO:0016491">
    <property type="term" value="F:oxidoreductase activity"/>
    <property type="evidence" value="ECO:0007669"/>
    <property type="project" value="UniProtKB-KW"/>
</dbReference>
<name>A0A3E2DHF5_9ACTN</name>
<dbReference type="Pfam" id="PF07731">
    <property type="entry name" value="Cu-oxidase_2"/>
    <property type="match status" value="1"/>
</dbReference>
<accession>A0A3E2DHF5</accession>
<dbReference type="Pfam" id="PF00394">
    <property type="entry name" value="Cu-oxidase"/>
    <property type="match status" value="1"/>
</dbReference>
<dbReference type="InterPro" id="IPR033138">
    <property type="entry name" value="Cu_oxidase_CS"/>
</dbReference>
<keyword evidence="2" id="KW-0560">Oxidoreductase</keyword>
<dbReference type="PROSITE" id="PS51257">
    <property type="entry name" value="PROKAR_LIPOPROTEIN"/>
    <property type="match status" value="1"/>
</dbReference>
<dbReference type="InterPro" id="IPR011707">
    <property type="entry name" value="Cu-oxidase-like_N"/>
</dbReference>
<proteinExistence type="predicted"/>
<evidence type="ECO:0000313" key="10">
    <source>
        <dbReference type="Proteomes" id="UP000259211"/>
    </source>
</evidence>
<dbReference type="GO" id="GO:0005507">
    <property type="term" value="F:copper ion binding"/>
    <property type="evidence" value="ECO:0007669"/>
    <property type="project" value="InterPro"/>
</dbReference>
<dbReference type="EMBL" id="NOWI01000005">
    <property type="protein sequence ID" value="RFT44383.1"/>
    <property type="molecule type" value="Genomic_DNA"/>
</dbReference>
<protein>
    <submittedName>
        <fullName evidence="9">Copper oxidase</fullName>
    </submittedName>
</protein>
<dbReference type="PROSITE" id="PS00080">
    <property type="entry name" value="MULTICOPPER_OXIDASE2"/>
    <property type="match status" value="1"/>
</dbReference>
<evidence type="ECO:0000259" key="6">
    <source>
        <dbReference type="Pfam" id="PF00394"/>
    </source>
</evidence>
<keyword evidence="1" id="KW-0479">Metal-binding</keyword>
<dbReference type="InterPro" id="IPR006311">
    <property type="entry name" value="TAT_signal"/>
</dbReference>
<feature type="domain" description="Plastocyanin-like" evidence="7">
    <location>
        <begin position="390"/>
        <end position="500"/>
    </location>
</feature>
<feature type="region of interest" description="Disordered" evidence="4">
    <location>
        <begin position="27"/>
        <end position="49"/>
    </location>
</feature>
<dbReference type="SUPFAM" id="SSF49503">
    <property type="entry name" value="Cupredoxins"/>
    <property type="match status" value="3"/>
</dbReference>
<comment type="caution">
    <text evidence="9">The sequence shown here is derived from an EMBL/GenBank/DDBJ whole genome shotgun (WGS) entry which is preliminary data.</text>
</comment>
<evidence type="ECO:0000256" key="4">
    <source>
        <dbReference type="SAM" id="MobiDB-lite"/>
    </source>
</evidence>
<evidence type="ECO:0000313" key="9">
    <source>
        <dbReference type="EMBL" id="RFT44383.1"/>
    </source>
</evidence>
<feature type="domain" description="Plastocyanin-like" evidence="6">
    <location>
        <begin position="251"/>
        <end position="344"/>
    </location>
</feature>
<dbReference type="InterPro" id="IPR001117">
    <property type="entry name" value="Cu-oxidase_2nd"/>
</dbReference>
<organism evidence="9 10">
    <name type="scientific">Cutibacterium avidum</name>
    <dbReference type="NCBI Taxonomy" id="33010"/>
    <lineage>
        <taxon>Bacteria</taxon>
        <taxon>Bacillati</taxon>
        <taxon>Actinomycetota</taxon>
        <taxon>Actinomycetes</taxon>
        <taxon>Propionibacteriales</taxon>
        <taxon>Propionibacteriaceae</taxon>
        <taxon>Cutibacterium</taxon>
    </lineage>
</organism>
<evidence type="ECO:0000256" key="3">
    <source>
        <dbReference type="ARBA" id="ARBA00023008"/>
    </source>
</evidence>
<dbReference type="PANTHER" id="PTHR11709:SF394">
    <property type="entry name" value="FI03373P-RELATED"/>
    <property type="match status" value="1"/>
</dbReference>
<feature type="domain" description="Plastocyanin-like" evidence="8">
    <location>
        <begin position="81"/>
        <end position="185"/>
    </location>
</feature>
<dbReference type="CDD" id="cd13870">
    <property type="entry name" value="CuRO_2_CopA_like_1"/>
    <property type="match status" value="1"/>
</dbReference>
<reference evidence="9 10" key="1">
    <citation type="submission" date="2017-07" db="EMBL/GenBank/DDBJ databases">
        <authorList>
            <person name="Sun Z.S."/>
            <person name="Albrecht U."/>
            <person name="Echele G."/>
            <person name="Lee C.C."/>
        </authorList>
    </citation>
    <scope>NUCLEOTIDE SEQUENCE [LARGE SCALE GENOMIC DNA]</scope>
    <source>
        <strain evidence="9 10">P16-029</strain>
    </source>
</reference>
<keyword evidence="3" id="KW-0186">Copper</keyword>
<dbReference type="InterPro" id="IPR034279">
    <property type="entry name" value="CuRO_3_CopA"/>
</dbReference>
<dbReference type="Gene3D" id="2.60.40.420">
    <property type="entry name" value="Cupredoxins - blue copper proteins"/>
    <property type="match status" value="3"/>
</dbReference>
<evidence type="ECO:0000256" key="2">
    <source>
        <dbReference type="ARBA" id="ARBA00023002"/>
    </source>
</evidence>
<feature type="chain" id="PRO_5017814726" evidence="5">
    <location>
        <begin position="24"/>
        <end position="502"/>
    </location>
</feature>
<evidence type="ECO:0000256" key="5">
    <source>
        <dbReference type="SAM" id="SignalP"/>
    </source>
</evidence>
<evidence type="ECO:0000256" key="1">
    <source>
        <dbReference type="ARBA" id="ARBA00022723"/>
    </source>
</evidence>
<dbReference type="InterPro" id="IPR045087">
    <property type="entry name" value="Cu-oxidase_fam"/>
</dbReference>
<gene>
    <name evidence="9" type="ORF">CHT91_05915</name>
</gene>